<sequence length="152" mass="16639">MKVSFSIVGNRFMRLIMTYLCVLVFPPSLTVNEHPSAPVPTADSVSVDRSQDAVSYTDPTSLYISRMPVSLQRANEIYDNTGDIRSVLSRPNPSTSKPLAEQGHSLIPPAFLLIGSAFGLLILLTIVTFAKNLREHRHAACVVTSPESSILR</sequence>
<gene>
    <name evidence="2" type="ORF">SAMN04489737_1455</name>
</gene>
<organism evidence="2 3">
    <name type="scientific">Arcanobacterium phocae</name>
    <dbReference type="NCBI Taxonomy" id="131112"/>
    <lineage>
        <taxon>Bacteria</taxon>
        <taxon>Bacillati</taxon>
        <taxon>Actinomycetota</taxon>
        <taxon>Actinomycetes</taxon>
        <taxon>Actinomycetales</taxon>
        <taxon>Actinomycetaceae</taxon>
        <taxon>Arcanobacterium</taxon>
    </lineage>
</organism>
<keyword evidence="1" id="KW-1133">Transmembrane helix</keyword>
<name>A0A1H2LJL3_9ACTO</name>
<keyword evidence="1" id="KW-0812">Transmembrane</keyword>
<keyword evidence="3" id="KW-1185">Reference proteome</keyword>
<dbReference type="Proteomes" id="UP000214355">
    <property type="component" value="Chromosome I"/>
</dbReference>
<dbReference type="AlphaFoldDB" id="A0A1H2LJL3"/>
<evidence type="ECO:0000256" key="1">
    <source>
        <dbReference type="SAM" id="Phobius"/>
    </source>
</evidence>
<accession>A0A1H2LJL3</accession>
<dbReference type="EMBL" id="LT629804">
    <property type="protein sequence ID" value="SDU81233.1"/>
    <property type="molecule type" value="Genomic_DNA"/>
</dbReference>
<feature type="transmembrane region" description="Helical" evidence="1">
    <location>
        <begin position="12"/>
        <end position="29"/>
    </location>
</feature>
<reference evidence="3" key="1">
    <citation type="submission" date="2016-10" db="EMBL/GenBank/DDBJ databases">
        <authorList>
            <person name="Varghese N."/>
            <person name="Submissions S."/>
        </authorList>
    </citation>
    <scope>NUCLEOTIDE SEQUENCE [LARGE SCALE GENOMIC DNA]</scope>
    <source>
        <strain evidence="3">DSM 10002</strain>
    </source>
</reference>
<evidence type="ECO:0000313" key="3">
    <source>
        <dbReference type="Proteomes" id="UP000214355"/>
    </source>
</evidence>
<keyword evidence="1" id="KW-0472">Membrane</keyword>
<protein>
    <submittedName>
        <fullName evidence="2">Uncharacterized protein</fullName>
    </submittedName>
</protein>
<dbReference type="STRING" id="131112.SAMN04489737_1455"/>
<evidence type="ECO:0000313" key="2">
    <source>
        <dbReference type="EMBL" id="SDU81233.1"/>
    </source>
</evidence>
<feature type="transmembrane region" description="Helical" evidence="1">
    <location>
        <begin position="106"/>
        <end position="130"/>
    </location>
</feature>
<proteinExistence type="predicted"/>